<evidence type="ECO:0000313" key="1">
    <source>
        <dbReference type="EMBL" id="EDO12944.1"/>
    </source>
</evidence>
<dbReference type="Proteomes" id="UP000005475">
    <property type="component" value="Unassembled WGS sequence"/>
</dbReference>
<gene>
    <name evidence="1" type="ORF">BACOVA_01448</name>
</gene>
<dbReference type="EMBL" id="AAXF02000043">
    <property type="protein sequence ID" value="EDO12944.1"/>
    <property type="molecule type" value="Genomic_DNA"/>
</dbReference>
<name>A0AAN3AAF1_BACO1</name>
<dbReference type="AlphaFoldDB" id="A0AAN3AAF1"/>
<reference evidence="2" key="2">
    <citation type="submission" date="2007-04" db="EMBL/GenBank/DDBJ databases">
        <title>Draft genome sequence of Bacteroides ovatus (ATCC 8483).</title>
        <authorList>
            <person name="Sudarsanam P."/>
            <person name="Ley R."/>
            <person name="Guruge J."/>
            <person name="Turnbaugh P.J."/>
            <person name="Mahowald M."/>
            <person name="Liep D."/>
            <person name="Gordon J."/>
        </authorList>
    </citation>
    <scope>NUCLEOTIDE SEQUENCE [LARGE SCALE GENOMIC DNA]</scope>
    <source>
        <strain evidence="2">ATCC 8483 / DSM 1896 / JCM 5824 / BCRC 10623 / CCUG 4943 / NCTC 11153</strain>
    </source>
</reference>
<accession>A0AAN3AAF1</accession>
<evidence type="ECO:0000313" key="2">
    <source>
        <dbReference type="Proteomes" id="UP000005475"/>
    </source>
</evidence>
<proteinExistence type="predicted"/>
<comment type="caution">
    <text evidence="1">The sequence shown here is derived from an EMBL/GenBank/DDBJ whole genome shotgun (WGS) entry which is preliminary data.</text>
</comment>
<organism evidence="1 2">
    <name type="scientific">Bacteroides ovatus (strain ATCC 8483 / DSM 1896 / JCM 5824 / BCRC 10623 / CCUG 4943 / NCTC 11153)</name>
    <dbReference type="NCBI Taxonomy" id="411476"/>
    <lineage>
        <taxon>Bacteria</taxon>
        <taxon>Pseudomonadati</taxon>
        <taxon>Bacteroidota</taxon>
        <taxon>Bacteroidia</taxon>
        <taxon>Bacteroidales</taxon>
        <taxon>Bacteroidaceae</taxon>
        <taxon>Bacteroides</taxon>
    </lineage>
</organism>
<reference evidence="1 2" key="1">
    <citation type="submission" date="2007-03" db="EMBL/GenBank/DDBJ databases">
        <authorList>
            <person name="Fulton L."/>
            <person name="Clifton S."/>
            <person name="Fulton B."/>
            <person name="Xu J."/>
            <person name="Minx P."/>
            <person name="Pepin K.H."/>
            <person name="Johnson M."/>
            <person name="Thiruvilangam P."/>
            <person name="Bhonagiri V."/>
            <person name="Nash W.E."/>
            <person name="Mardis E.R."/>
            <person name="Wilson R.K."/>
        </authorList>
    </citation>
    <scope>NUCLEOTIDE SEQUENCE [LARGE SCALE GENOMIC DNA]</scope>
    <source>
        <strain evidence="2">ATCC 8483 / DSM 1896 / JCM 5824 / BCRC 10623 / CCUG 4943 / NCTC 11153</strain>
    </source>
</reference>
<protein>
    <submittedName>
        <fullName evidence="1">Uncharacterized protein</fullName>
    </submittedName>
</protein>
<sequence length="36" mass="4332">MLHLCYNRLSFVLKQKKEAKKNSRLTFFSYSLPALR</sequence>